<accession>A0A553R6R2</accession>
<proteinExistence type="predicted"/>
<evidence type="ECO:0000313" key="3">
    <source>
        <dbReference type="EMBL" id="TRY97856.1"/>
    </source>
</evidence>
<sequence length="529" mass="58899">MSLHEKEASLVLMEQINSCNTEMLNAGVFCDPENVPGNRNDWISLEELPLGCWTDFVSQNGTEVHLINLEPKPDSSPMFTLNVSVMNPSVLVFSSASEQTFHSVIYDNPNVTIYVANRTMLKFFRPTRIPVTTLVAPYMENNSHLLGWAAETFGGVTSFTTASNPYRITFSGVTGFQSSSLCELKPETAESREFINLDLQESPGELKSCYMNHDAEKLHIVNIPDDVNVSGQLMGELLSELDANSLDARFPGDRTLPGRPKTSRPDCMVAFSSASMANARQRSYPGQVFYNQTEGLCRPVLGIELGHVRSNNPIAFQGLRYVPKKTISDEAGEIKQMVFSYFNSSLISSYSEIRPNSPNINVWITDKSTSAKAEIDQSTPSPSSSSSSGSSSFAVPMEMHFFSSPDYKFPLDPSSKVQSDKRLYAEISSETFGEIALSIRVRQCWVQSLPVQRNMPFREEPCFNQNCSKRLSFSFETLQDLPASSWDLQCTVKLCHDILEPFSEMPVGDFPGRSGMHGLHVLALNKRKK</sequence>
<dbReference type="OrthoDB" id="10072329at2759"/>
<comment type="caution">
    <text evidence="3">The sequence shown here is derived from an EMBL/GenBank/DDBJ whole genome shotgun (WGS) entry which is preliminary data.</text>
</comment>
<protein>
    <recommendedName>
        <fullName evidence="2">TGFBR3/Endoglin-like N-terminal domain-containing protein</fullName>
    </recommendedName>
</protein>
<dbReference type="Proteomes" id="UP000316079">
    <property type="component" value="Unassembled WGS sequence"/>
</dbReference>
<dbReference type="EMBL" id="SRMA01025204">
    <property type="protein sequence ID" value="TRY97856.1"/>
    <property type="molecule type" value="Genomic_DNA"/>
</dbReference>
<keyword evidence="1" id="KW-0325">Glycoprotein</keyword>
<gene>
    <name evidence="3" type="ORF">DNTS_026748</name>
</gene>
<evidence type="ECO:0000259" key="2">
    <source>
        <dbReference type="Pfam" id="PF26060"/>
    </source>
</evidence>
<dbReference type="STRING" id="623744.A0A553R6R2"/>
<dbReference type="Pfam" id="PF26060">
    <property type="entry name" value="TGFBR3_N"/>
    <property type="match status" value="1"/>
</dbReference>
<keyword evidence="4" id="KW-1185">Reference proteome</keyword>
<evidence type="ECO:0000256" key="1">
    <source>
        <dbReference type="ARBA" id="ARBA00023180"/>
    </source>
</evidence>
<name>A0A553R6R2_9TELE</name>
<dbReference type="AlphaFoldDB" id="A0A553R6R2"/>
<dbReference type="InterPro" id="IPR058899">
    <property type="entry name" value="TGFBR3/Endoglin-like_N"/>
</dbReference>
<evidence type="ECO:0000313" key="4">
    <source>
        <dbReference type="Proteomes" id="UP000316079"/>
    </source>
</evidence>
<reference evidence="3 4" key="1">
    <citation type="journal article" date="2019" name="Sci. Data">
        <title>Hybrid genome assembly and annotation of Danionella translucida.</title>
        <authorList>
            <person name="Kadobianskyi M."/>
            <person name="Schulze L."/>
            <person name="Schuelke M."/>
            <person name="Judkewitz B."/>
        </authorList>
    </citation>
    <scope>NUCLEOTIDE SEQUENCE [LARGE SCALE GENOMIC DNA]</scope>
    <source>
        <strain evidence="3 4">Bolton</strain>
    </source>
</reference>
<feature type="domain" description="TGFBR3/Endoglin-like N-terminal" evidence="2">
    <location>
        <begin position="47"/>
        <end position="192"/>
    </location>
</feature>
<organism evidence="3 4">
    <name type="scientific">Danionella cerebrum</name>
    <dbReference type="NCBI Taxonomy" id="2873325"/>
    <lineage>
        <taxon>Eukaryota</taxon>
        <taxon>Metazoa</taxon>
        <taxon>Chordata</taxon>
        <taxon>Craniata</taxon>
        <taxon>Vertebrata</taxon>
        <taxon>Euteleostomi</taxon>
        <taxon>Actinopterygii</taxon>
        <taxon>Neopterygii</taxon>
        <taxon>Teleostei</taxon>
        <taxon>Ostariophysi</taxon>
        <taxon>Cypriniformes</taxon>
        <taxon>Danionidae</taxon>
        <taxon>Danioninae</taxon>
        <taxon>Danionella</taxon>
    </lineage>
</organism>